<protein>
    <submittedName>
        <fullName evidence="3">SAM-dependent methlyltransferase</fullName>
    </submittedName>
</protein>
<accession>A0A099T0A7</accession>
<evidence type="ECO:0000313" key="4">
    <source>
        <dbReference type="Proteomes" id="UP000029859"/>
    </source>
</evidence>
<dbReference type="OrthoDB" id="1018at2157"/>
<organism evidence="3 4">
    <name type="scientific">Methanococcoides methylutens</name>
    <dbReference type="NCBI Taxonomy" id="2226"/>
    <lineage>
        <taxon>Archaea</taxon>
        <taxon>Methanobacteriati</taxon>
        <taxon>Methanobacteriota</taxon>
        <taxon>Stenosarchaea group</taxon>
        <taxon>Methanomicrobia</taxon>
        <taxon>Methanosarcinales</taxon>
        <taxon>Methanosarcinaceae</taxon>
        <taxon>Methanococcoides</taxon>
    </lineage>
</organism>
<keyword evidence="4" id="KW-1185">Reference proteome</keyword>
<name>A0A099T0A7_METMT</name>
<evidence type="ECO:0000256" key="1">
    <source>
        <dbReference type="ARBA" id="ARBA00022679"/>
    </source>
</evidence>
<dbReference type="Pfam" id="PF13649">
    <property type="entry name" value="Methyltransf_25"/>
    <property type="match status" value="1"/>
</dbReference>
<dbReference type="InterPro" id="IPR041698">
    <property type="entry name" value="Methyltransf_25"/>
</dbReference>
<dbReference type="GO" id="GO:0016740">
    <property type="term" value="F:transferase activity"/>
    <property type="evidence" value="ECO:0007669"/>
    <property type="project" value="UniProtKB-KW"/>
</dbReference>
<keyword evidence="1 3" id="KW-0808">Transferase</keyword>
<dbReference type="SUPFAM" id="SSF53335">
    <property type="entry name" value="S-adenosyl-L-methionine-dependent methyltransferases"/>
    <property type="match status" value="1"/>
</dbReference>
<dbReference type="Gene3D" id="2.20.25.110">
    <property type="entry name" value="S-adenosyl-L-methionine-dependent methyltransferases"/>
    <property type="match status" value="1"/>
</dbReference>
<dbReference type="InterPro" id="IPR029063">
    <property type="entry name" value="SAM-dependent_MTases_sf"/>
</dbReference>
<reference evidence="3 4" key="1">
    <citation type="submission" date="2014-09" db="EMBL/GenBank/DDBJ databases">
        <title>Draft genome sequence of an obligately methylotrophic methanogen, Methanococcoides methylutens, isolated from marine sediment.</title>
        <authorList>
            <person name="Guan Y."/>
            <person name="Ngugi D.K."/>
            <person name="Blom J."/>
            <person name="Ali S."/>
            <person name="Ferry J.G."/>
            <person name="Stingl U."/>
        </authorList>
    </citation>
    <scope>NUCLEOTIDE SEQUENCE [LARGE SCALE GENOMIC DNA]</scope>
    <source>
        <strain evidence="3 4">DSM 2657</strain>
    </source>
</reference>
<dbReference type="AlphaFoldDB" id="A0A099T0A7"/>
<dbReference type="Proteomes" id="UP000029859">
    <property type="component" value="Unassembled WGS sequence"/>
</dbReference>
<dbReference type="CDD" id="cd02440">
    <property type="entry name" value="AdoMet_MTases"/>
    <property type="match status" value="1"/>
</dbReference>
<gene>
    <name evidence="3" type="ORF">LI82_06875</name>
</gene>
<proteinExistence type="predicted"/>
<dbReference type="PANTHER" id="PTHR43861">
    <property type="entry name" value="TRANS-ACONITATE 2-METHYLTRANSFERASE-RELATED"/>
    <property type="match status" value="1"/>
</dbReference>
<dbReference type="Gene3D" id="3.40.50.150">
    <property type="entry name" value="Vaccinia Virus protein VP39"/>
    <property type="match status" value="1"/>
</dbReference>
<comment type="caution">
    <text evidence="3">The sequence shown here is derived from an EMBL/GenBank/DDBJ whole genome shotgun (WGS) entry which is preliminary data.</text>
</comment>
<evidence type="ECO:0000313" key="3">
    <source>
        <dbReference type="EMBL" id="KGK98590.1"/>
    </source>
</evidence>
<sequence>MFKYLQSINQKPEPFEFYTAETLWNDKHISKKMLEYHLNRDVDLASRNSTFIKDSVEWMTDHFNIEKGTRICDFGCGPGLYTTRFAKKGAIVKGVDFSERSIRYARETASKNVLEIDHVLQNYLDFDTQESFDLITMIFCDFCALSPDQRKILLGKFYEFLDDDGSIFLDVCSISAFDQREETIAYGPYLMDGFWSANEYYGFMNTFKYGDEKVVLDKYTIIEESGTIEVYNWLQYYGLASIRKELEDIGFCVTEHYSNVSGVPYDPKSPEFAIVAKKKNK</sequence>
<evidence type="ECO:0000259" key="2">
    <source>
        <dbReference type="Pfam" id="PF13649"/>
    </source>
</evidence>
<dbReference type="EMBL" id="JRHO01000013">
    <property type="protein sequence ID" value="KGK98590.1"/>
    <property type="molecule type" value="Genomic_DNA"/>
</dbReference>
<feature type="domain" description="Methyltransferase" evidence="2">
    <location>
        <begin position="71"/>
        <end position="165"/>
    </location>
</feature>